<reference evidence="1" key="1">
    <citation type="submission" date="2023-04" db="EMBL/GenBank/DDBJ databases">
        <title>A chromosome-level genome assembly of the parasitoid wasp Eretmocerus hayati.</title>
        <authorList>
            <person name="Zhong Y."/>
            <person name="Liu S."/>
            <person name="Liu Y."/>
        </authorList>
    </citation>
    <scope>NUCLEOTIDE SEQUENCE</scope>
    <source>
        <strain evidence="1">ZJU_SS_LIU_2023</strain>
    </source>
</reference>
<proteinExistence type="predicted"/>
<protein>
    <submittedName>
        <fullName evidence="1">Uncharacterized protein</fullName>
    </submittedName>
</protein>
<dbReference type="Proteomes" id="UP001239111">
    <property type="component" value="Chromosome 3"/>
</dbReference>
<accession>A0ACC2NMG3</accession>
<comment type="caution">
    <text evidence="1">The sequence shown here is derived from an EMBL/GenBank/DDBJ whole genome shotgun (WGS) entry which is preliminary data.</text>
</comment>
<name>A0ACC2NMG3_9HYME</name>
<evidence type="ECO:0000313" key="1">
    <source>
        <dbReference type="EMBL" id="KAJ8672254.1"/>
    </source>
</evidence>
<evidence type="ECO:0000313" key="2">
    <source>
        <dbReference type="Proteomes" id="UP001239111"/>
    </source>
</evidence>
<gene>
    <name evidence="1" type="ORF">QAD02_003513</name>
</gene>
<organism evidence="1 2">
    <name type="scientific">Eretmocerus hayati</name>
    <dbReference type="NCBI Taxonomy" id="131215"/>
    <lineage>
        <taxon>Eukaryota</taxon>
        <taxon>Metazoa</taxon>
        <taxon>Ecdysozoa</taxon>
        <taxon>Arthropoda</taxon>
        <taxon>Hexapoda</taxon>
        <taxon>Insecta</taxon>
        <taxon>Pterygota</taxon>
        <taxon>Neoptera</taxon>
        <taxon>Endopterygota</taxon>
        <taxon>Hymenoptera</taxon>
        <taxon>Apocrita</taxon>
        <taxon>Proctotrupomorpha</taxon>
        <taxon>Chalcidoidea</taxon>
        <taxon>Aphelinidae</taxon>
        <taxon>Aphelininae</taxon>
        <taxon>Eretmocerus</taxon>
    </lineage>
</organism>
<keyword evidence="2" id="KW-1185">Reference proteome</keyword>
<dbReference type="EMBL" id="CM056743">
    <property type="protein sequence ID" value="KAJ8672254.1"/>
    <property type="molecule type" value="Genomic_DNA"/>
</dbReference>
<sequence length="184" mass="20158">MADELIRDAGSRIPRRGCGLEQIEQFQNLLANDGTALVVYNLEGSCIGGFLGGVCRKVLPLLKRGTKKVGKEAVRAGYNVVSDIAHGELPLRNSIETRLRVSGNVLKRRAEEHLRQLFDEPRMGEPNVLQLLPDSREDCHTLSSGGGVHFLNQGSKILRESHAKGYCLFAIDLTPDLSANTSTH</sequence>